<evidence type="ECO:0000313" key="4">
    <source>
        <dbReference type="Proteomes" id="UP000571701"/>
    </source>
</evidence>
<keyword evidence="3" id="KW-0547">Nucleotide-binding</keyword>
<dbReference type="EMBL" id="JACFYF010000001">
    <property type="protein sequence ID" value="MBA5760798.1"/>
    <property type="molecule type" value="Genomic_DNA"/>
</dbReference>
<dbReference type="InterPro" id="IPR003594">
    <property type="entry name" value="HATPase_dom"/>
</dbReference>
<dbReference type="CDD" id="cd16936">
    <property type="entry name" value="HATPase_RsbW-like"/>
    <property type="match status" value="1"/>
</dbReference>
<keyword evidence="4" id="KW-1185">Reference proteome</keyword>
<dbReference type="InterPro" id="IPR036890">
    <property type="entry name" value="HATPase_C_sf"/>
</dbReference>
<dbReference type="Proteomes" id="UP000571701">
    <property type="component" value="Unassembled WGS sequence"/>
</dbReference>
<keyword evidence="1" id="KW-0723">Serine/threonine-protein kinase</keyword>
<dbReference type="Pfam" id="PF13581">
    <property type="entry name" value="HATPase_c_2"/>
    <property type="match status" value="1"/>
</dbReference>
<gene>
    <name evidence="3" type="ORF">H2O73_00450</name>
</gene>
<dbReference type="PANTHER" id="PTHR35526:SF3">
    <property type="entry name" value="ANTI-SIGMA-F FACTOR RSBW"/>
    <property type="match status" value="1"/>
</dbReference>
<dbReference type="GO" id="GO:0004674">
    <property type="term" value="F:protein serine/threonine kinase activity"/>
    <property type="evidence" value="ECO:0007669"/>
    <property type="project" value="UniProtKB-KW"/>
</dbReference>
<keyword evidence="1" id="KW-0418">Kinase</keyword>
<dbReference type="SUPFAM" id="SSF55874">
    <property type="entry name" value="ATPase domain of HSP90 chaperone/DNA topoisomerase II/histidine kinase"/>
    <property type="match status" value="1"/>
</dbReference>
<protein>
    <submittedName>
        <fullName evidence="3">ATP-binding protein</fullName>
    </submittedName>
</protein>
<proteinExistence type="predicted"/>
<dbReference type="AlphaFoldDB" id="A0A7W2FMG3"/>
<accession>A0A7W2FMG3</accession>
<keyword evidence="3" id="KW-0067">ATP-binding</keyword>
<sequence length="160" mass="17716">MTNSQMRRFGSTYSSSLSASREACNELSDFLLASEVECELASQVELCVVEMMNNAFIHAYHEREGLPIELNCEIDSSNPRTMQIAISDYGSTIPQQELDKKLVNTFVEPDPGDESTWNTSGRGFMIVASLMDSVALETDGNKNTFVLIKELVAVSDLECD</sequence>
<dbReference type="GO" id="GO:0005524">
    <property type="term" value="F:ATP binding"/>
    <property type="evidence" value="ECO:0007669"/>
    <property type="project" value="UniProtKB-KW"/>
</dbReference>
<dbReference type="InterPro" id="IPR050267">
    <property type="entry name" value="Anti-sigma-factor_SerPK"/>
</dbReference>
<organism evidence="3 4">
    <name type="scientific">Vibrio marinisediminis</name>
    <dbReference type="NCBI Taxonomy" id="2758441"/>
    <lineage>
        <taxon>Bacteria</taxon>
        <taxon>Pseudomonadati</taxon>
        <taxon>Pseudomonadota</taxon>
        <taxon>Gammaproteobacteria</taxon>
        <taxon>Vibrionales</taxon>
        <taxon>Vibrionaceae</taxon>
        <taxon>Vibrio</taxon>
    </lineage>
</organism>
<evidence type="ECO:0000256" key="1">
    <source>
        <dbReference type="ARBA" id="ARBA00022527"/>
    </source>
</evidence>
<evidence type="ECO:0000313" key="3">
    <source>
        <dbReference type="EMBL" id="MBA5760798.1"/>
    </source>
</evidence>
<reference evidence="3 4" key="1">
    <citation type="submission" date="2020-07" db="EMBL/GenBank/DDBJ databases">
        <title>Vibrio marinisediminis sp. nov., isolated from marine sediment.</title>
        <authorList>
            <person name="Ji X."/>
        </authorList>
    </citation>
    <scope>NUCLEOTIDE SEQUENCE [LARGE SCALE GENOMIC DNA]</scope>
    <source>
        <strain evidence="3 4">404</strain>
    </source>
</reference>
<name>A0A7W2FMG3_9VIBR</name>
<dbReference type="RefSeq" id="WP_182105448.1">
    <property type="nucleotide sequence ID" value="NZ_JACFYF010000001.1"/>
</dbReference>
<keyword evidence="1" id="KW-0808">Transferase</keyword>
<dbReference type="PANTHER" id="PTHR35526">
    <property type="entry name" value="ANTI-SIGMA-F FACTOR RSBW-RELATED"/>
    <property type="match status" value="1"/>
</dbReference>
<evidence type="ECO:0000259" key="2">
    <source>
        <dbReference type="Pfam" id="PF13581"/>
    </source>
</evidence>
<comment type="caution">
    <text evidence="3">The sequence shown here is derived from an EMBL/GenBank/DDBJ whole genome shotgun (WGS) entry which is preliminary data.</text>
</comment>
<feature type="domain" description="Histidine kinase/HSP90-like ATPase" evidence="2">
    <location>
        <begin position="15"/>
        <end position="148"/>
    </location>
</feature>
<dbReference type="Gene3D" id="3.30.565.10">
    <property type="entry name" value="Histidine kinase-like ATPase, C-terminal domain"/>
    <property type="match status" value="1"/>
</dbReference>